<dbReference type="EMBL" id="LGUC01000001">
    <property type="protein sequence ID" value="KPN31502.1"/>
    <property type="molecule type" value="Genomic_DNA"/>
</dbReference>
<dbReference type="AlphaFoldDB" id="A0A0P7HD37"/>
<dbReference type="Proteomes" id="UP000050535">
    <property type="component" value="Unassembled WGS sequence"/>
</dbReference>
<accession>A0A0P7HD37</accession>
<dbReference type="InterPro" id="IPR036388">
    <property type="entry name" value="WH-like_DNA-bd_sf"/>
</dbReference>
<evidence type="ECO:0000313" key="2">
    <source>
        <dbReference type="EMBL" id="KPN31502.1"/>
    </source>
</evidence>
<keyword evidence="3" id="KW-1185">Reference proteome</keyword>
<proteinExistence type="predicted"/>
<reference evidence="3" key="1">
    <citation type="submission" date="2013-11" db="EMBL/GenBank/DDBJ databases">
        <authorList>
            <person name="Hoang H.T."/>
            <person name="Killian M.L."/>
            <person name="Madson D.M."/>
            <person name="Arruda P.H.E."/>
            <person name="Sun D."/>
            <person name="Schwartz K.J."/>
            <person name="Yoon K."/>
        </authorList>
    </citation>
    <scope>NUCLEOTIDE SEQUENCE [LARGE SCALE GENOMIC DNA]</scope>
    <source>
        <strain evidence="3">CDK2</strain>
    </source>
</reference>
<gene>
    <name evidence="2" type="ORF">SY89_02249</name>
</gene>
<name>A0A0P7HD37_9EURY</name>
<feature type="region of interest" description="Disordered" evidence="1">
    <location>
        <begin position="74"/>
        <end position="97"/>
    </location>
</feature>
<protein>
    <submittedName>
        <fullName evidence="2">Uncharacterized protein</fullName>
    </submittedName>
</protein>
<dbReference type="STRING" id="699431.SY89_02249"/>
<comment type="caution">
    <text evidence="2">The sequence shown here is derived from an EMBL/GenBank/DDBJ whole genome shotgun (WGS) entry which is preliminary data.</text>
</comment>
<evidence type="ECO:0000256" key="1">
    <source>
        <dbReference type="SAM" id="MobiDB-lite"/>
    </source>
</evidence>
<evidence type="ECO:0000313" key="3">
    <source>
        <dbReference type="Proteomes" id="UP000050535"/>
    </source>
</evidence>
<dbReference type="Gene3D" id="1.10.10.10">
    <property type="entry name" value="Winged helix-like DNA-binding domain superfamily/Winged helix DNA-binding domain"/>
    <property type="match status" value="1"/>
</dbReference>
<organism evidence="2 3">
    <name type="scientific">Halolamina pelagica</name>
    <dbReference type="NCBI Taxonomy" id="699431"/>
    <lineage>
        <taxon>Archaea</taxon>
        <taxon>Methanobacteriati</taxon>
        <taxon>Methanobacteriota</taxon>
        <taxon>Stenosarchaea group</taxon>
        <taxon>Halobacteria</taxon>
        <taxon>Halobacteriales</taxon>
        <taxon>Haloferacaceae</taxon>
    </lineage>
</organism>
<sequence>MRQSARWMVLLDDRIMEFIDENGPSLPSNIADDDRIPYGSQHIGNRCRKLAEVGLLENLGTGVYVLTAEGKSYLEGERSVEETPESSEESEKGTNGV</sequence>